<keyword evidence="10" id="KW-1185">Reference proteome</keyword>
<comment type="similarity">
    <text evidence="2">Belongs to the peptidase S54 family.</text>
</comment>
<dbReference type="InterPro" id="IPR022764">
    <property type="entry name" value="Peptidase_S54_rhomboid_dom"/>
</dbReference>
<feature type="transmembrane region" description="Helical" evidence="7">
    <location>
        <begin position="109"/>
        <end position="126"/>
    </location>
</feature>
<evidence type="ECO:0000256" key="3">
    <source>
        <dbReference type="ARBA" id="ARBA00022692"/>
    </source>
</evidence>
<dbReference type="InterPro" id="IPR035952">
    <property type="entry name" value="Rhomboid-like_sf"/>
</dbReference>
<proteinExistence type="inferred from homology"/>
<evidence type="ECO:0000256" key="7">
    <source>
        <dbReference type="SAM" id="Phobius"/>
    </source>
</evidence>
<dbReference type="AlphaFoldDB" id="A0A517ZBD8"/>
<sequence length="321" mass="36577">MDGPLRPCNEGVSTDPMGIYSRDYLRDDNGGSHRFGGGSTGDIVKTLIIANIVVFVLQILTTRTVPYQTPAGVFQVRESLVQNWFELDRTRVLQGQIWRLVTYAFCHDTLQIFHILFNMYILWLAGRRVQDRLGSREFLWFYMTAALLAGVVTILFDGLVGSRHVVLGASGAVAGVIIVYALTWPNDVWYIFGLIPMRVIWIAGIAAVIDLYPMLQQLAGNPSRDRVAHATHIGGMLFGYLYIRNGWQLAGLFGRFDPTSIGRLFRRKPKLRVYEPESPPVDLERRVDELLQKVQDQGEQSLTQKEREILMEASRRYRDRK</sequence>
<evidence type="ECO:0000256" key="2">
    <source>
        <dbReference type="ARBA" id="ARBA00009045"/>
    </source>
</evidence>
<evidence type="ECO:0000313" key="9">
    <source>
        <dbReference type="EMBL" id="QDU39806.1"/>
    </source>
</evidence>
<dbReference type="Pfam" id="PF01694">
    <property type="entry name" value="Rhomboid"/>
    <property type="match status" value="1"/>
</dbReference>
<feature type="transmembrane region" description="Helical" evidence="7">
    <location>
        <begin position="227"/>
        <end position="243"/>
    </location>
</feature>
<dbReference type="KEGG" id="mri:Mal4_41530"/>
<accession>A0A517ZBD8</accession>
<dbReference type="InterPro" id="IPR050925">
    <property type="entry name" value="Rhomboid_protease_S54"/>
</dbReference>
<dbReference type="GO" id="GO:0004252">
    <property type="term" value="F:serine-type endopeptidase activity"/>
    <property type="evidence" value="ECO:0007669"/>
    <property type="project" value="InterPro"/>
</dbReference>
<dbReference type="GO" id="GO:0016020">
    <property type="term" value="C:membrane"/>
    <property type="evidence" value="ECO:0007669"/>
    <property type="project" value="UniProtKB-SubCell"/>
</dbReference>
<dbReference type="EMBL" id="CP036275">
    <property type="protein sequence ID" value="QDU39806.1"/>
    <property type="molecule type" value="Genomic_DNA"/>
</dbReference>
<dbReference type="Gene3D" id="1.20.1540.10">
    <property type="entry name" value="Rhomboid-like"/>
    <property type="match status" value="1"/>
</dbReference>
<feature type="transmembrane region" description="Helical" evidence="7">
    <location>
        <begin position="43"/>
        <end position="60"/>
    </location>
</feature>
<feature type="transmembrane region" description="Helical" evidence="7">
    <location>
        <begin position="189"/>
        <end position="215"/>
    </location>
</feature>
<evidence type="ECO:0000256" key="5">
    <source>
        <dbReference type="ARBA" id="ARBA00022989"/>
    </source>
</evidence>
<protein>
    <submittedName>
        <fullName evidence="9">Rhomboid protease GlpG</fullName>
        <ecNumber evidence="9">3.4.21.105</ecNumber>
    </submittedName>
</protein>
<keyword evidence="5 7" id="KW-1133">Transmembrane helix</keyword>
<gene>
    <name evidence="9" type="primary">glpG_2</name>
    <name evidence="9" type="ORF">Mal4_41530</name>
</gene>
<keyword evidence="6 7" id="KW-0472">Membrane</keyword>
<dbReference type="OrthoDB" id="9813074at2"/>
<dbReference type="GO" id="GO:0006508">
    <property type="term" value="P:proteolysis"/>
    <property type="evidence" value="ECO:0007669"/>
    <property type="project" value="UniProtKB-KW"/>
</dbReference>
<keyword evidence="3 7" id="KW-0812">Transmembrane</keyword>
<name>A0A517ZBD8_9PLAN</name>
<dbReference type="PANTHER" id="PTHR43731">
    <property type="entry name" value="RHOMBOID PROTEASE"/>
    <property type="match status" value="1"/>
</dbReference>
<dbReference type="SUPFAM" id="SSF144091">
    <property type="entry name" value="Rhomboid-like"/>
    <property type="match status" value="1"/>
</dbReference>
<dbReference type="PANTHER" id="PTHR43731:SF14">
    <property type="entry name" value="PRESENILIN-ASSOCIATED RHOMBOID-LIKE PROTEIN, MITOCHONDRIAL"/>
    <property type="match status" value="1"/>
</dbReference>
<keyword evidence="9" id="KW-0645">Protease</keyword>
<reference evidence="9 10" key="1">
    <citation type="submission" date="2019-02" db="EMBL/GenBank/DDBJ databases">
        <title>Deep-cultivation of Planctomycetes and their phenomic and genomic characterization uncovers novel biology.</title>
        <authorList>
            <person name="Wiegand S."/>
            <person name="Jogler M."/>
            <person name="Boedeker C."/>
            <person name="Pinto D."/>
            <person name="Vollmers J."/>
            <person name="Rivas-Marin E."/>
            <person name="Kohn T."/>
            <person name="Peeters S.H."/>
            <person name="Heuer A."/>
            <person name="Rast P."/>
            <person name="Oberbeckmann S."/>
            <person name="Bunk B."/>
            <person name="Jeske O."/>
            <person name="Meyerdierks A."/>
            <person name="Storesund J.E."/>
            <person name="Kallscheuer N."/>
            <person name="Luecker S."/>
            <person name="Lage O.M."/>
            <person name="Pohl T."/>
            <person name="Merkel B.J."/>
            <person name="Hornburger P."/>
            <person name="Mueller R.-W."/>
            <person name="Bruemmer F."/>
            <person name="Labrenz M."/>
            <person name="Spormann A.M."/>
            <person name="Op den Camp H."/>
            <person name="Overmann J."/>
            <person name="Amann R."/>
            <person name="Jetten M.S.M."/>
            <person name="Mascher T."/>
            <person name="Medema M.H."/>
            <person name="Devos D.P."/>
            <person name="Kaster A.-K."/>
            <person name="Ovreas L."/>
            <person name="Rohde M."/>
            <person name="Galperin M.Y."/>
            <person name="Jogler C."/>
        </authorList>
    </citation>
    <scope>NUCLEOTIDE SEQUENCE [LARGE SCALE GENOMIC DNA]</scope>
    <source>
        <strain evidence="9 10">Mal4</strain>
    </source>
</reference>
<evidence type="ECO:0000256" key="4">
    <source>
        <dbReference type="ARBA" id="ARBA00022801"/>
    </source>
</evidence>
<keyword evidence="4 9" id="KW-0378">Hydrolase</keyword>
<organism evidence="9 10">
    <name type="scientific">Maioricimonas rarisocia</name>
    <dbReference type="NCBI Taxonomy" id="2528026"/>
    <lineage>
        <taxon>Bacteria</taxon>
        <taxon>Pseudomonadati</taxon>
        <taxon>Planctomycetota</taxon>
        <taxon>Planctomycetia</taxon>
        <taxon>Planctomycetales</taxon>
        <taxon>Planctomycetaceae</taxon>
        <taxon>Maioricimonas</taxon>
    </lineage>
</organism>
<comment type="subcellular location">
    <subcellularLocation>
        <location evidence="1">Membrane</location>
        <topology evidence="1">Multi-pass membrane protein</topology>
    </subcellularLocation>
</comment>
<dbReference type="Proteomes" id="UP000320496">
    <property type="component" value="Chromosome"/>
</dbReference>
<feature type="transmembrane region" description="Helical" evidence="7">
    <location>
        <begin position="162"/>
        <end position="182"/>
    </location>
</feature>
<feature type="transmembrane region" description="Helical" evidence="7">
    <location>
        <begin position="138"/>
        <end position="156"/>
    </location>
</feature>
<evidence type="ECO:0000256" key="1">
    <source>
        <dbReference type="ARBA" id="ARBA00004141"/>
    </source>
</evidence>
<evidence type="ECO:0000259" key="8">
    <source>
        <dbReference type="Pfam" id="PF01694"/>
    </source>
</evidence>
<dbReference type="EC" id="3.4.21.105" evidence="9"/>
<feature type="domain" description="Peptidase S54 rhomboid" evidence="8">
    <location>
        <begin position="95"/>
        <end position="243"/>
    </location>
</feature>
<evidence type="ECO:0000256" key="6">
    <source>
        <dbReference type="ARBA" id="ARBA00023136"/>
    </source>
</evidence>
<evidence type="ECO:0000313" key="10">
    <source>
        <dbReference type="Proteomes" id="UP000320496"/>
    </source>
</evidence>